<dbReference type="Pfam" id="PF02086">
    <property type="entry name" value="MethyltransfD12"/>
    <property type="match status" value="2"/>
</dbReference>
<evidence type="ECO:0000313" key="9">
    <source>
        <dbReference type="EMBL" id="ACY13279.1"/>
    </source>
</evidence>
<dbReference type="Gene3D" id="3.40.50.150">
    <property type="entry name" value="Vaccinia Virus protein VP39"/>
    <property type="match status" value="2"/>
</dbReference>
<keyword evidence="5" id="KW-0949">S-adenosyl-L-methionine</keyword>
<dbReference type="EC" id="2.1.1.72" evidence="2"/>
<dbReference type="Gene3D" id="1.10.1020.10">
    <property type="entry name" value="Adenine-specific Methyltransferase, Domain 2"/>
    <property type="match status" value="2"/>
</dbReference>
<evidence type="ECO:0000256" key="1">
    <source>
        <dbReference type="ARBA" id="ARBA00006594"/>
    </source>
</evidence>
<comment type="similarity">
    <text evidence="1">Belongs to the N(4)/N(6)-methyltransferase family.</text>
</comment>
<dbReference type="RefSeq" id="WP_012825906.1">
    <property type="nucleotide sequence ID" value="NC_013440.1"/>
</dbReference>
<dbReference type="REBASE" id="22295">
    <property type="entry name" value="M.HocORF647P"/>
</dbReference>
<dbReference type="Proteomes" id="UP000001880">
    <property type="component" value="Chromosome"/>
</dbReference>
<reference evidence="9 10" key="1">
    <citation type="journal article" date="2010" name="Stand. Genomic Sci.">
        <title>Complete genome sequence of Haliangium ochraceum type strain (SMP-2).</title>
        <authorList>
            <consortium name="US DOE Joint Genome Institute (JGI-PGF)"/>
            <person name="Ivanova N."/>
            <person name="Daum C."/>
            <person name="Lang E."/>
            <person name="Abt B."/>
            <person name="Kopitz M."/>
            <person name="Saunders E."/>
            <person name="Lapidus A."/>
            <person name="Lucas S."/>
            <person name="Glavina Del Rio T."/>
            <person name="Nolan M."/>
            <person name="Tice H."/>
            <person name="Copeland A."/>
            <person name="Cheng J.F."/>
            <person name="Chen F."/>
            <person name="Bruce D."/>
            <person name="Goodwin L."/>
            <person name="Pitluck S."/>
            <person name="Mavromatis K."/>
            <person name="Pati A."/>
            <person name="Mikhailova N."/>
            <person name="Chen A."/>
            <person name="Palaniappan K."/>
            <person name="Land M."/>
            <person name="Hauser L."/>
            <person name="Chang Y.J."/>
            <person name="Jeffries C.D."/>
            <person name="Detter J.C."/>
            <person name="Brettin T."/>
            <person name="Rohde M."/>
            <person name="Goker M."/>
            <person name="Bristow J."/>
            <person name="Markowitz V."/>
            <person name="Eisen J.A."/>
            <person name="Hugenholtz P."/>
            <person name="Kyrpides N.C."/>
            <person name="Klenk H.P."/>
        </authorList>
    </citation>
    <scope>NUCLEOTIDE SEQUENCE [LARGE SCALE GENOMIC DNA]</scope>
    <source>
        <strain evidence="10">DSM 14365 / CIP 107738 / JCM 11303 / AJ 13395 / SMP-2</strain>
    </source>
</reference>
<keyword evidence="10" id="KW-1185">Reference proteome</keyword>
<dbReference type="GO" id="GO:0043565">
    <property type="term" value="F:sequence-specific DNA binding"/>
    <property type="evidence" value="ECO:0007669"/>
    <property type="project" value="TreeGrafter"/>
</dbReference>
<accession>D0LLR2</accession>
<dbReference type="HOGENOM" id="CLU_391705_0_0_7"/>
<feature type="domain" description="Phage-like element PBSX protein XkdF" evidence="8">
    <location>
        <begin position="571"/>
        <end position="686"/>
    </location>
</feature>
<comment type="catalytic activity">
    <reaction evidence="6">
        <text>a 2'-deoxyadenosine in DNA + S-adenosyl-L-methionine = an N(6)-methyl-2'-deoxyadenosine in DNA + S-adenosyl-L-homocysteine + H(+)</text>
        <dbReference type="Rhea" id="RHEA:15197"/>
        <dbReference type="Rhea" id="RHEA-COMP:12418"/>
        <dbReference type="Rhea" id="RHEA-COMP:12419"/>
        <dbReference type="ChEBI" id="CHEBI:15378"/>
        <dbReference type="ChEBI" id="CHEBI:57856"/>
        <dbReference type="ChEBI" id="CHEBI:59789"/>
        <dbReference type="ChEBI" id="CHEBI:90615"/>
        <dbReference type="ChEBI" id="CHEBI:90616"/>
        <dbReference type="EC" id="2.1.1.72"/>
    </reaction>
</comment>
<dbReference type="AlphaFoldDB" id="D0LLR2"/>
<evidence type="ECO:0000256" key="2">
    <source>
        <dbReference type="ARBA" id="ARBA00011900"/>
    </source>
</evidence>
<dbReference type="OrthoDB" id="9805629at2"/>
<feature type="compositionally biased region" description="Basic and acidic residues" evidence="7">
    <location>
        <begin position="695"/>
        <end position="704"/>
    </location>
</feature>
<dbReference type="GO" id="GO:0009007">
    <property type="term" value="F:site-specific DNA-methyltransferase (adenine-specific) activity"/>
    <property type="evidence" value="ECO:0007669"/>
    <property type="project" value="UniProtKB-EC"/>
</dbReference>
<organism evidence="9 10">
    <name type="scientific">Haliangium ochraceum (strain DSM 14365 / JCM 11303 / SMP-2)</name>
    <dbReference type="NCBI Taxonomy" id="502025"/>
    <lineage>
        <taxon>Bacteria</taxon>
        <taxon>Pseudomonadati</taxon>
        <taxon>Myxococcota</taxon>
        <taxon>Polyangia</taxon>
        <taxon>Haliangiales</taxon>
        <taxon>Kofleriaceae</taxon>
        <taxon>Haliangium</taxon>
    </lineage>
</organism>
<evidence type="ECO:0000313" key="10">
    <source>
        <dbReference type="Proteomes" id="UP000001880"/>
    </source>
</evidence>
<keyword evidence="3 9" id="KW-0489">Methyltransferase</keyword>
<proteinExistence type="inferred from homology"/>
<dbReference type="InterPro" id="IPR023095">
    <property type="entry name" value="Ade_MeTrfase_dom_2"/>
</dbReference>
<name>D0LLR2_HALO1</name>
<keyword evidence="4 9" id="KW-0808">Transferase</keyword>
<evidence type="ECO:0000259" key="8">
    <source>
        <dbReference type="Pfam" id="PF14550"/>
    </source>
</evidence>
<evidence type="ECO:0000256" key="3">
    <source>
        <dbReference type="ARBA" id="ARBA00022603"/>
    </source>
</evidence>
<dbReference type="KEGG" id="hoh:Hoch_0647"/>
<gene>
    <name evidence="9" type="ordered locus">Hoch_0647</name>
</gene>
<dbReference type="STRING" id="502025.Hoch_0647"/>
<dbReference type="GO" id="GO:1904047">
    <property type="term" value="F:S-adenosyl-L-methionine binding"/>
    <property type="evidence" value="ECO:0007669"/>
    <property type="project" value="TreeGrafter"/>
</dbReference>
<dbReference type="Pfam" id="PF14550">
    <property type="entry name" value="Peptidase_S78_2"/>
    <property type="match status" value="1"/>
</dbReference>
<protein>
    <recommendedName>
        <fullName evidence="2">site-specific DNA-methyltransferase (adenine-specific)</fullName>
        <ecNumber evidence="2">2.1.1.72</ecNumber>
    </recommendedName>
</protein>
<evidence type="ECO:0000256" key="5">
    <source>
        <dbReference type="ARBA" id="ARBA00022691"/>
    </source>
</evidence>
<dbReference type="GO" id="GO:0009307">
    <property type="term" value="P:DNA restriction-modification system"/>
    <property type="evidence" value="ECO:0007669"/>
    <property type="project" value="InterPro"/>
</dbReference>
<evidence type="ECO:0000256" key="4">
    <source>
        <dbReference type="ARBA" id="ARBA00022679"/>
    </source>
</evidence>
<sequence length="704" mass="78795">MADLAKAIDSARQVVQRYAPDLVQKAGIWGSPMGKAYLARRIVPEIPEHRVYVEPFAGGARVLFGKPPSPVEVVNDLDPDIAFAFQFAKKLTPEQLTRLRRKSWVGDKAHFQRLAKMPVPEDPVERFYRFAYLTRFSFNCLRRGAMADKLVGVEARFLDKLERYAPRLRDVRVRHSDYQAVIEEFDGPDTFFFLDPPYGGYDADPRSGAGNKDWDEARFGKVLRSIRGKFFCTYGVRGDAALFEKLHVRRWRHASGVGTSRGVGLNTGTTLVATNYDPDKVRRFQVAVSKTVWGSPAGKKRMAKRLAAMLPAHTTYVEPFVGGGAVLFAKEPAAVEAIGDADPEIADAYRILKKLGQADMDALRRMDWVGDKARFERLFDAKPTGDLQKLYRFLYISHFSYARLRNRSFNADASGIKARTPDRIEAFAPRLRKVRIHSGDYEQLVRTYDSAQTVFFFDPPYSGYDANVGEGAFDEERFYALLKSLKGKFLLTYGVRGKLPKLLKQGGFRSHRVRMVRNLRNMRGVQNTRFLTQIVAANYDLVMKGEGAFEVRDSAEPGDAASAAFAKTIPLIKGADPSDERYVLGVVLEPEVVDAQGDIYSADEVRQAAHRFMEEFGGLGLMHQMRVNGQVRVLESFLAPVDFAIGEITVRKGTWLLAVRILSDALWAQVRSGALTGFSIGGSARRVPDDASDNDSSRAPKEPA</sequence>
<dbReference type="EMBL" id="CP001804">
    <property type="protein sequence ID" value="ACY13279.1"/>
    <property type="molecule type" value="Genomic_DNA"/>
</dbReference>
<evidence type="ECO:0000256" key="7">
    <source>
        <dbReference type="SAM" id="MobiDB-lite"/>
    </source>
</evidence>
<dbReference type="InterPro" id="IPR029063">
    <property type="entry name" value="SAM-dependent_MTases_sf"/>
</dbReference>
<evidence type="ECO:0000256" key="6">
    <source>
        <dbReference type="ARBA" id="ARBA00047942"/>
    </source>
</evidence>
<feature type="region of interest" description="Disordered" evidence="7">
    <location>
        <begin position="684"/>
        <end position="704"/>
    </location>
</feature>
<dbReference type="eggNOG" id="COG0338">
    <property type="taxonomic scope" value="Bacteria"/>
</dbReference>
<dbReference type="PANTHER" id="PTHR30481">
    <property type="entry name" value="DNA ADENINE METHYLASE"/>
    <property type="match status" value="1"/>
</dbReference>
<dbReference type="InterPro" id="IPR012327">
    <property type="entry name" value="MeTrfase_D12"/>
</dbReference>
<dbReference type="GO" id="GO:0006298">
    <property type="term" value="P:mismatch repair"/>
    <property type="evidence" value="ECO:0007669"/>
    <property type="project" value="TreeGrafter"/>
</dbReference>
<dbReference type="SUPFAM" id="SSF53335">
    <property type="entry name" value="S-adenosyl-L-methionine-dependent methyltransferases"/>
    <property type="match status" value="2"/>
</dbReference>
<dbReference type="GO" id="GO:0032259">
    <property type="term" value="P:methylation"/>
    <property type="evidence" value="ECO:0007669"/>
    <property type="project" value="UniProtKB-KW"/>
</dbReference>
<dbReference type="InterPro" id="IPR027924">
    <property type="entry name" value="XkdF"/>
</dbReference>